<gene>
    <name evidence="2" type="ORF">CPT_Mater161</name>
</gene>
<dbReference type="Pfam" id="PF14301">
    <property type="entry name" value="DUF4376"/>
    <property type="match status" value="1"/>
</dbReference>
<dbReference type="Proteomes" id="UP000030206">
    <property type="component" value="Segment"/>
</dbReference>
<name>A0A0A0RUR5_9CAUD</name>
<proteinExistence type="predicted"/>
<dbReference type="KEGG" id="vg:24607060"/>
<organism evidence="2 3">
    <name type="scientific">Bacillus phage Mater</name>
    <dbReference type="NCBI Taxonomy" id="1540090"/>
    <lineage>
        <taxon>Viruses</taxon>
        <taxon>Duplodnaviria</taxon>
        <taxon>Heunggongvirae</taxon>
        <taxon>Uroviricota</taxon>
        <taxon>Caudoviricetes</taxon>
        <taxon>Herelleviridae</taxon>
        <taxon>Bastillevirinae</taxon>
        <taxon>Matervirus</taxon>
        <taxon>Matervirus mater</taxon>
    </lineage>
</organism>
<evidence type="ECO:0000313" key="2">
    <source>
        <dbReference type="EMBL" id="AIW03318.1"/>
    </source>
</evidence>
<dbReference type="EMBL" id="KM236245">
    <property type="protein sequence ID" value="AIW03318.1"/>
    <property type="molecule type" value="Genomic_DNA"/>
</dbReference>
<evidence type="ECO:0000313" key="3">
    <source>
        <dbReference type="Proteomes" id="UP000030206"/>
    </source>
</evidence>
<dbReference type="InterPro" id="IPR025484">
    <property type="entry name" value="DUF4376"/>
</dbReference>
<dbReference type="GeneID" id="24607060"/>
<sequence>MLKQFYQVDQDGYIIKTVVLNDEYIPPFHFEGWGEGIEEPRWDFEKKCWVESRDLEEQLAEYKKRKFAELDSRCTQEITGYFKAEVNGQVYDFSFDSEAQGNFMGSMTLLDRGLVDKVEWTAWQNGEVRRIKMNKDQLTTVALIGFKHKDAQVYRLRNILEPTLNGYTSVEQVIALNWDSDIPDPSVEE</sequence>
<reference evidence="2 3" key="1">
    <citation type="submission" date="2014-07" db="EMBL/GenBank/DDBJ databases">
        <title>Complete Genome of Bacillus megaterium Myophage Mater.</title>
        <authorList>
            <person name="Lancaster J.C."/>
            <person name="Hodde M.K."/>
            <person name="Hernandez A.C."/>
            <person name="Everett G.F.K."/>
        </authorList>
    </citation>
    <scope>NUCLEOTIDE SEQUENCE [LARGE SCALE GENOMIC DNA]</scope>
</reference>
<accession>A0A0A0RUR5</accession>
<keyword evidence="3" id="KW-1185">Reference proteome</keyword>
<dbReference type="RefSeq" id="YP_009151120.1">
    <property type="nucleotide sequence ID" value="NC_027366.1"/>
</dbReference>
<feature type="domain" description="DUF4376" evidence="1">
    <location>
        <begin position="61"/>
        <end position="159"/>
    </location>
</feature>
<evidence type="ECO:0000259" key="1">
    <source>
        <dbReference type="Pfam" id="PF14301"/>
    </source>
</evidence>
<dbReference type="OrthoDB" id="32798at10239"/>
<protein>
    <recommendedName>
        <fullName evidence="1">DUF4376 domain-containing protein</fullName>
    </recommendedName>
</protein>